<dbReference type="OrthoDB" id="425354at2759"/>
<dbReference type="PANTHER" id="PTHR38115:SF1">
    <property type="entry name" value="LIPOCALIN-LIKE DOMAIN-CONTAINING PROTEIN"/>
    <property type="match status" value="1"/>
</dbReference>
<dbReference type="InterPro" id="IPR053037">
    <property type="entry name" value="Pericyclase_pydY-like"/>
</dbReference>
<proteinExistence type="predicted"/>
<sequence>MAAPASKSINDLNGKWRMNKSLSDPFEPVLALQGVGYIVRKAISAATLTLHVRQYEAPPSEPTIADDPVDDAARQVSVTHVDIDQTLTGGFKGTTERRCCDDRRREHSDWLFGHVVGRTRWYRGPGAAAAVVRDFGGEAFLAKGWSETTGNDNDGDLLVSHVVNQDAGNGWVAAQTWGFQPVGDSGENGGGGGARRYVRNIVVTKGEGAEQQRQAVQLVYDFVGERDDADGAAAEDEDADLDF</sequence>
<reference evidence="1 2" key="1">
    <citation type="journal article" date="2016" name="Genome Biol. Evol.">
        <title>Divergent and convergent evolution of fungal pathogenicity.</title>
        <authorList>
            <person name="Shang Y."/>
            <person name="Xiao G."/>
            <person name="Zheng P."/>
            <person name="Cen K."/>
            <person name="Zhan S."/>
            <person name="Wang C."/>
        </authorList>
    </citation>
    <scope>NUCLEOTIDE SEQUENCE [LARGE SCALE GENOMIC DNA]</scope>
    <source>
        <strain evidence="1 2">RCEF 264</strain>
    </source>
</reference>
<keyword evidence="2" id="KW-1185">Reference proteome</keyword>
<comment type="caution">
    <text evidence="1">The sequence shown here is derived from an EMBL/GenBank/DDBJ whole genome shotgun (WGS) entry which is preliminary data.</text>
</comment>
<dbReference type="Proteomes" id="UP000076874">
    <property type="component" value="Unassembled WGS sequence"/>
</dbReference>
<organism evidence="1 2">
    <name type="scientific">Niveomyces insectorum RCEF 264</name>
    <dbReference type="NCBI Taxonomy" id="1081102"/>
    <lineage>
        <taxon>Eukaryota</taxon>
        <taxon>Fungi</taxon>
        <taxon>Dikarya</taxon>
        <taxon>Ascomycota</taxon>
        <taxon>Pezizomycotina</taxon>
        <taxon>Sordariomycetes</taxon>
        <taxon>Hypocreomycetidae</taxon>
        <taxon>Hypocreales</taxon>
        <taxon>Cordycipitaceae</taxon>
        <taxon>Niveomyces</taxon>
    </lineage>
</organism>
<accession>A0A167TVS7</accession>
<name>A0A167TVS7_9HYPO</name>
<dbReference type="AlphaFoldDB" id="A0A167TVS7"/>
<protein>
    <submittedName>
        <fullName evidence="1">Uncharacterized protein</fullName>
    </submittedName>
</protein>
<dbReference type="PANTHER" id="PTHR38115">
    <property type="entry name" value="LIPOCALIN-LIKE DOMAIN-CONTAINING PROTEIN"/>
    <property type="match status" value="1"/>
</dbReference>
<dbReference type="EMBL" id="AZHD01000008">
    <property type="protein sequence ID" value="OAA61002.1"/>
    <property type="molecule type" value="Genomic_DNA"/>
</dbReference>
<evidence type="ECO:0000313" key="2">
    <source>
        <dbReference type="Proteomes" id="UP000076874"/>
    </source>
</evidence>
<evidence type="ECO:0000313" key="1">
    <source>
        <dbReference type="EMBL" id="OAA61002.1"/>
    </source>
</evidence>
<gene>
    <name evidence="1" type="ORF">SPI_05026</name>
</gene>